<sequence length="243" mass="24619">MPAVADPALLGGVQDGLVLVILAARGMGQTVQTRGANGGRRRAGRAARGEEGTAASARMRHASCRAGSGRAAARMARRGRSVTAEALQDGVTAGATSDGGGGRFLGAVVGKCAAARGGGVTVGSGDRRGGFGGGRFLGAQDPEHEVVIITAFCTAASPPGIRPHSDASFGVWTRSNDEHVVGKCILAEDHEKQSAPPRTVVDGEIVGDRHEGLHIEDGNGLAMESGDGVVVEGGRRRLLGPDM</sequence>
<reference evidence="2" key="1">
    <citation type="submission" date="2015-04" db="UniProtKB">
        <authorList>
            <consortium name="EnsemblPlants"/>
        </authorList>
    </citation>
    <scope>IDENTIFICATION</scope>
</reference>
<dbReference type="Gramene" id="OGLUM11G17660.1">
    <property type="protein sequence ID" value="OGLUM11G17660.1"/>
    <property type="gene ID" value="OGLUM11G17660"/>
</dbReference>
<evidence type="ECO:0000313" key="3">
    <source>
        <dbReference type="Proteomes" id="UP000026961"/>
    </source>
</evidence>
<dbReference type="EnsemblPlants" id="OGLUM11G17660.1">
    <property type="protein sequence ID" value="OGLUM11G17660.1"/>
    <property type="gene ID" value="OGLUM11G17660"/>
</dbReference>
<name>A0A0E0BKN4_9ORYZ</name>
<keyword evidence="3" id="KW-1185">Reference proteome</keyword>
<feature type="region of interest" description="Disordered" evidence="1">
    <location>
        <begin position="32"/>
        <end position="55"/>
    </location>
</feature>
<reference evidence="2" key="2">
    <citation type="submission" date="2018-05" db="EMBL/GenBank/DDBJ databases">
        <title>OgluRS3 (Oryza glumaepatula Reference Sequence Version 3).</title>
        <authorList>
            <person name="Zhang J."/>
            <person name="Kudrna D."/>
            <person name="Lee S."/>
            <person name="Talag J."/>
            <person name="Welchert J."/>
            <person name="Wing R.A."/>
        </authorList>
    </citation>
    <scope>NUCLEOTIDE SEQUENCE [LARGE SCALE GENOMIC DNA]</scope>
</reference>
<dbReference type="Proteomes" id="UP000026961">
    <property type="component" value="Chromosome 11"/>
</dbReference>
<dbReference type="AlphaFoldDB" id="A0A0E0BKN4"/>
<organism evidence="2">
    <name type="scientific">Oryza glumipatula</name>
    <dbReference type="NCBI Taxonomy" id="40148"/>
    <lineage>
        <taxon>Eukaryota</taxon>
        <taxon>Viridiplantae</taxon>
        <taxon>Streptophyta</taxon>
        <taxon>Embryophyta</taxon>
        <taxon>Tracheophyta</taxon>
        <taxon>Spermatophyta</taxon>
        <taxon>Magnoliopsida</taxon>
        <taxon>Liliopsida</taxon>
        <taxon>Poales</taxon>
        <taxon>Poaceae</taxon>
        <taxon>BOP clade</taxon>
        <taxon>Oryzoideae</taxon>
        <taxon>Oryzeae</taxon>
        <taxon>Oryzinae</taxon>
        <taxon>Oryza</taxon>
    </lineage>
</organism>
<evidence type="ECO:0000313" key="2">
    <source>
        <dbReference type="EnsemblPlants" id="OGLUM11G17660.1"/>
    </source>
</evidence>
<accession>A0A0E0BKN4</accession>
<dbReference type="HOGENOM" id="CLU_1144087_0_0_1"/>
<protein>
    <submittedName>
        <fullName evidence="2">Uncharacterized protein</fullName>
    </submittedName>
</protein>
<evidence type="ECO:0000256" key="1">
    <source>
        <dbReference type="SAM" id="MobiDB-lite"/>
    </source>
</evidence>
<proteinExistence type="predicted"/>